<evidence type="ECO:0000313" key="2">
    <source>
        <dbReference type="Proteomes" id="UP000838756"/>
    </source>
</evidence>
<dbReference type="OrthoDB" id="407509at2759"/>
<dbReference type="AlphaFoldDB" id="A0A8S4S9F2"/>
<name>A0A8S4S9F2_9NEOP</name>
<gene>
    <name evidence="1" type="primary">jg18273</name>
    <name evidence="1" type="ORF">PAEG_LOCUS23764</name>
</gene>
<accession>A0A8S4S9F2</accession>
<protein>
    <submittedName>
        <fullName evidence="1">Jg18273 protein</fullName>
    </submittedName>
</protein>
<comment type="caution">
    <text evidence="1">The sequence shown here is derived from an EMBL/GenBank/DDBJ whole genome shotgun (WGS) entry which is preliminary data.</text>
</comment>
<organism evidence="1 2">
    <name type="scientific">Pararge aegeria aegeria</name>
    <dbReference type="NCBI Taxonomy" id="348720"/>
    <lineage>
        <taxon>Eukaryota</taxon>
        <taxon>Metazoa</taxon>
        <taxon>Ecdysozoa</taxon>
        <taxon>Arthropoda</taxon>
        <taxon>Hexapoda</taxon>
        <taxon>Insecta</taxon>
        <taxon>Pterygota</taxon>
        <taxon>Neoptera</taxon>
        <taxon>Endopterygota</taxon>
        <taxon>Lepidoptera</taxon>
        <taxon>Glossata</taxon>
        <taxon>Ditrysia</taxon>
        <taxon>Papilionoidea</taxon>
        <taxon>Nymphalidae</taxon>
        <taxon>Satyrinae</taxon>
        <taxon>Satyrini</taxon>
        <taxon>Parargina</taxon>
        <taxon>Pararge</taxon>
    </lineage>
</organism>
<keyword evidence="2" id="KW-1185">Reference proteome</keyword>
<dbReference type="Proteomes" id="UP000838756">
    <property type="component" value="Unassembled WGS sequence"/>
</dbReference>
<dbReference type="EMBL" id="CAKXAJ010026167">
    <property type="protein sequence ID" value="CAH2260591.1"/>
    <property type="molecule type" value="Genomic_DNA"/>
</dbReference>
<evidence type="ECO:0000313" key="1">
    <source>
        <dbReference type="EMBL" id="CAH2260591.1"/>
    </source>
</evidence>
<sequence length="130" mass="15280">MDYKEKRRLKWLSKLPRSETVERGFTVRVQDSLWGRSAQFFPHKRLQVSRHSEKFQRLAIWVVTQQAIERAVLEVSLSSNQTRNEEIHSQSLTKGTLRRLRVTQRAAERAMLGVSLSSDQVRDPLKKKSY</sequence>
<proteinExistence type="predicted"/>
<reference evidence="1" key="1">
    <citation type="submission" date="2022-03" db="EMBL/GenBank/DDBJ databases">
        <authorList>
            <person name="Lindestad O."/>
        </authorList>
    </citation>
    <scope>NUCLEOTIDE SEQUENCE</scope>
</reference>